<sequence>MPIGDTKTISNQVFNAFQYVGQIASIKPLMFENTTVCSDQWLVAFETTKNPDLLSKIPRSTHIGNYKITKAKELRERNRTQSLLALETNFSQDNPYVKVLQEKEQTDKTTDTKDTTL</sequence>
<accession>A0ACA9NS39</accession>
<dbReference type="Proteomes" id="UP000789366">
    <property type="component" value="Unassembled WGS sequence"/>
</dbReference>
<reference evidence="1" key="1">
    <citation type="submission" date="2021-06" db="EMBL/GenBank/DDBJ databases">
        <authorList>
            <person name="Kallberg Y."/>
            <person name="Tangrot J."/>
            <person name="Rosling A."/>
        </authorList>
    </citation>
    <scope>NUCLEOTIDE SEQUENCE</scope>
    <source>
        <strain evidence="1">28 12/20/2015</strain>
    </source>
</reference>
<evidence type="ECO:0000313" key="1">
    <source>
        <dbReference type="EMBL" id="CAG8672100.1"/>
    </source>
</evidence>
<organism evidence="1 2">
    <name type="scientific">Cetraspora pellucida</name>
    <dbReference type="NCBI Taxonomy" id="1433469"/>
    <lineage>
        <taxon>Eukaryota</taxon>
        <taxon>Fungi</taxon>
        <taxon>Fungi incertae sedis</taxon>
        <taxon>Mucoromycota</taxon>
        <taxon>Glomeromycotina</taxon>
        <taxon>Glomeromycetes</taxon>
        <taxon>Diversisporales</taxon>
        <taxon>Gigasporaceae</taxon>
        <taxon>Cetraspora</taxon>
    </lineage>
</organism>
<name>A0ACA9NS39_9GLOM</name>
<keyword evidence="2" id="KW-1185">Reference proteome</keyword>
<proteinExistence type="predicted"/>
<comment type="caution">
    <text evidence="1">The sequence shown here is derived from an EMBL/GenBank/DDBJ whole genome shotgun (WGS) entry which is preliminary data.</text>
</comment>
<evidence type="ECO:0000313" key="2">
    <source>
        <dbReference type="Proteomes" id="UP000789366"/>
    </source>
</evidence>
<protein>
    <submittedName>
        <fullName evidence="1">8434_t:CDS:1</fullName>
    </submittedName>
</protein>
<dbReference type="EMBL" id="CAJVPW010016714">
    <property type="protein sequence ID" value="CAG8672100.1"/>
    <property type="molecule type" value="Genomic_DNA"/>
</dbReference>
<gene>
    <name evidence="1" type="ORF">SPELUC_LOCUS9714</name>
</gene>